<protein>
    <submittedName>
        <fullName evidence="1">Ubiquitin-conjugating enzyme E2-binding protein</fullName>
    </submittedName>
</protein>
<dbReference type="GO" id="GO:0030332">
    <property type="term" value="F:cyclin binding"/>
    <property type="evidence" value="ECO:0007669"/>
    <property type="project" value="TreeGrafter"/>
</dbReference>
<dbReference type="GO" id="GO:0061630">
    <property type="term" value="F:ubiquitin protein ligase activity"/>
    <property type="evidence" value="ECO:0007669"/>
    <property type="project" value="TreeGrafter"/>
</dbReference>
<dbReference type="AlphaFoldDB" id="A0A2T7A9A2"/>
<evidence type="ECO:0000313" key="1">
    <source>
        <dbReference type="EMBL" id="PUU84317.1"/>
    </source>
</evidence>
<gene>
    <name evidence="1" type="ORF">B9Z19DRAFT_1111895</name>
</gene>
<dbReference type="PANTHER" id="PTHR31531:SF2">
    <property type="entry name" value="E3 UBIQUITIN-PROTEIN LIGASE E3D"/>
    <property type="match status" value="1"/>
</dbReference>
<dbReference type="GO" id="GO:0005829">
    <property type="term" value="C:cytosol"/>
    <property type="evidence" value="ECO:0007669"/>
    <property type="project" value="TreeGrafter"/>
</dbReference>
<dbReference type="GO" id="GO:0005634">
    <property type="term" value="C:nucleus"/>
    <property type="evidence" value="ECO:0007669"/>
    <property type="project" value="TreeGrafter"/>
</dbReference>
<dbReference type="EMBL" id="NESQ01000001">
    <property type="protein sequence ID" value="PUU84317.1"/>
    <property type="molecule type" value="Genomic_DNA"/>
</dbReference>
<dbReference type="Pfam" id="PF09814">
    <property type="entry name" value="HECT_2"/>
    <property type="match status" value="1"/>
</dbReference>
<dbReference type="GO" id="GO:0006513">
    <property type="term" value="P:protein monoubiquitination"/>
    <property type="evidence" value="ECO:0007669"/>
    <property type="project" value="TreeGrafter"/>
</dbReference>
<comment type="caution">
    <text evidence="1">The sequence shown here is derived from an EMBL/GenBank/DDBJ whole genome shotgun (WGS) entry which is preliminary data.</text>
</comment>
<dbReference type="GO" id="GO:0000209">
    <property type="term" value="P:protein polyubiquitination"/>
    <property type="evidence" value="ECO:0007669"/>
    <property type="project" value="TreeGrafter"/>
</dbReference>
<accession>A0A2T7A9A2</accession>
<dbReference type="InterPro" id="IPR019193">
    <property type="entry name" value="UBQ-conj_enz_E2-bd_prot"/>
</dbReference>
<dbReference type="GO" id="GO:0031624">
    <property type="term" value="F:ubiquitin conjugating enzyme binding"/>
    <property type="evidence" value="ECO:0007669"/>
    <property type="project" value="TreeGrafter"/>
</dbReference>
<organism evidence="1 2">
    <name type="scientific">Tuber borchii</name>
    <name type="common">White truffle</name>
    <dbReference type="NCBI Taxonomy" id="42251"/>
    <lineage>
        <taxon>Eukaryota</taxon>
        <taxon>Fungi</taxon>
        <taxon>Dikarya</taxon>
        <taxon>Ascomycota</taxon>
        <taxon>Pezizomycotina</taxon>
        <taxon>Pezizomycetes</taxon>
        <taxon>Pezizales</taxon>
        <taxon>Tuberaceae</taxon>
        <taxon>Tuber</taxon>
    </lineage>
</organism>
<dbReference type="OrthoDB" id="386949at2759"/>
<sequence length="383" mass="42842">MKNNTGNLSGSDRVSAMAATPRFYAELLENIRFIALSINLPSPSNSTTKLDLNSPCLINLHHDGKSMLLNLPGNVTPAAGLALRICKPGEQTLCYRLPVLPSRPLPAETENYVPWTAMELNKEATTLFNCRVCRTEVIPKNRIKTWKDLPSGNWEEMMDFWHCHRPDESHRHIDRPRYAPLQQGYVAESGTALVDLTYFLLAEADCSEAVEVTEPIMAKGDPHVLHCKSCKSILGVVDKKPSGDDSSGASRGWTLYKWALCDEKSKTLPMQCLLAAQLIDLADNGTRRIIFSAQEVKLRVWVFSTDTHYTSSDTNRAIRAVKVFWQPGAGDKGGMMSIEGFEEVAIHKQLLEGLKEAVERGDQKYGEWKVGMVERFEERSDAM</sequence>
<proteinExistence type="predicted"/>
<dbReference type="STRING" id="42251.A0A2T7A9A2"/>
<dbReference type="GO" id="GO:0000151">
    <property type="term" value="C:ubiquitin ligase complex"/>
    <property type="evidence" value="ECO:0007669"/>
    <property type="project" value="TreeGrafter"/>
</dbReference>
<name>A0A2T7A9A2_TUBBO</name>
<dbReference type="GO" id="GO:0051865">
    <property type="term" value="P:protein autoubiquitination"/>
    <property type="evidence" value="ECO:0007669"/>
    <property type="project" value="TreeGrafter"/>
</dbReference>
<reference evidence="1 2" key="1">
    <citation type="submission" date="2017-04" db="EMBL/GenBank/DDBJ databases">
        <title>Draft genome sequence of Tuber borchii Vittad., a whitish edible truffle.</title>
        <authorList>
            <consortium name="DOE Joint Genome Institute"/>
            <person name="Murat C."/>
            <person name="Kuo A."/>
            <person name="Barry K.W."/>
            <person name="Clum A."/>
            <person name="Dockter R.B."/>
            <person name="Fauchery L."/>
            <person name="Iotti M."/>
            <person name="Kohler A."/>
            <person name="Labutti K."/>
            <person name="Lindquist E.A."/>
            <person name="Lipzen A."/>
            <person name="Ohm R.A."/>
            <person name="Wang M."/>
            <person name="Grigoriev I.V."/>
            <person name="Zambonelli A."/>
            <person name="Martin F.M."/>
        </authorList>
    </citation>
    <scope>NUCLEOTIDE SEQUENCE [LARGE SCALE GENOMIC DNA]</scope>
    <source>
        <strain evidence="1 2">Tbo3840</strain>
    </source>
</reference>
<evidence type="ECO:0000313" key="2">
    <source>
        <dbReference type="Proteomes" id="UP000244722"/>
    </source>
</evidence>
<dbReference type="GO" id="GO:0043161">
    <property type="term" value="P:proteasome-mediated ubiquitin-dependent protein catabolic process"/>
    <property type="evidence" value="ECO:0007669"/>
    <property type="project" value="TreeGrafter"/>
</dbReference>
<dbReference type="Proteomes" id="UP000244722">
    <property type="component" value="Unassembled WGS sequence"/>
</dbReference>
<dbReference type="PANTHER" id="PTHR31531">
    <property type="entry name" value="E3 UBIQUITIN-PROTEIN LIGASE E3D FAMILY MEMBER"/>
    <property type="match status" value="1"/>
</dbReference>
<keyword evidence="2" id="KW-1185">Reference proteome</keyword>